<comment type="caution">
    <text evidence="8">The sequence shown here is derived from an EMBL/GenBank/DDBJ whole genome shotgun (WGS) entry which is preliminary data.</text>
</comment>
<dbReference type="GO" id="GO:0009267">
    <property type="term" value="P:cellular response to starvation"/>
    <property type="evidence" value="ECO:0007669"/>
    <property type="project" value="TreeGrafter"/>
</dbReference>
<dbReference type="OrthoDB" id="244107at2759"/>
<dbReference type="InterPro" id="IPR036322">
    <property type="entry name" value="WD40_repeat_dom_sf"/>
</dbReference>
<dbReference type="InterPro" id="IPR045111">
    <property type="entry name" value="Vps41/Vps8"/>
</dbReference>
<protein>
    <recommendedName>
        <fullName evidence="4">Vacuolar protein sorting-associated protein 41</fullName>
    </recommendedName>
</protein>
<keyword evidence="4" id="KW-0926">Vacuole</keyword>
<feature type="compositionally biased region" description="Polar residues" evidence="6">
    <location>
        <begin position="1"/>
        <end position="20"/>
    </location>
</feature>
<evidence type="ECO:0000313" key="9">
    <source>
        <dbReference type="Proteomes" id="UP000193467"/>
    </source>
</evidence>
<dbReference type="Proteomes" id="UP000193467">
    <property type="component" value="Unassembled WGS sequence"/>
</dbReference>
<dbReference type="STRING" id="106004.A0A1Y2G228"/>
<dbReference type="InterPro" id="IPR057780">
    <property type="entry name" value="Beta-prop_Vps41"/>
</dbReference>
<evidence type="ECO:0000256" key="2">
    <source>
        <dbReference type="ARBA" id="ARBA00022448"/>
    </source>
</evidence>
<name>A0A1Y2G228_9BASI</name>
<feature type="compositionally biased region" description="Low complexity" evidence="6">
    <location>
        <begin position="21"/>
        <end position="37"/>
    </location>
</feature>
<dbReference type="GO" id="GO:0000329">
    <property type="term" value="C:fungal-type vacuole membrane"/>
    <property type="evidence" value="ECO:0007669"/>
    <property type="project" value="UniProtKB-UniRule"/>
</dbReference>
<dbReference type="InterPro" id="IPR000547">
    <property type="entry name" value="Clathrin_H-chain/VPS_repeat"/>
</dbReference>
<dbReference type="GO" id="GO:0005770">
    <property type="term" value="C:late endosome"/>
    <property type="evidence" value="ECO:0007669"/>
    <property type="project" value="UniProtKB-UniRule"/>
</dbReference>
<feature type="compositionally biased region" description="Acidic residues" evidence="6">
    <location>
        <begin position="133"/>
        <end position="153"/>
    </location>
</feature>
<dbReference type="Gene3D" id="1.25.40.10">
    <property type="entry name" value="Tetratricopeptide repeat domain"/>
    <property type="match status" value="1"/>
</dbReference>
<dbReference type="SUPFAM" id="SSF48371">
    <property type="entry name" value="ARM repeat"/>
    <property type="match status" value="1"/>
</dbReference>
<organism evidence="8 9">
    <name type="scientific">Leucosporidium creatinivorum</name>
    <dbReference type="NCBI Taxonomy" id="106004"/>
    <lineage>
        <taxon>Eukaryota</taxon>
        <taxon>Fungi</taxon>
        <taxon>Dikarya</taxon>
        <taxon>Basidiomycota</taxon>
        <taxon>Pucciniomycotina</taxon>
        <taxon>Microbotryomycetes</taxon>
        <taxon>Leucosporidiales</taxon>
        <taxon>Leucosporidium</taxon>
    </lineage>
</organism>
<dbReference type="PANTHER" id="PTHR12616">
    <property type="entry name" value="VACUOLAR PROTEIN SORTING VPS41"/>
    <property type="match status" value="1"/>
</dbReference>
<feature type="region of interest" description="Disordered" evidence="6">
    <location>
        <begin position="1"/>
        <end position="161"/>
    </location>
</feature>
<dbReference type="GO" id="GO:0030897">
    <property type="term" value="C:HOPS complex"/>
    <property type="evidence" value="ECO:0007669"/>
    <property type="project" value="UniProtKB-UniRule"/>
</dbReference>
<dbReference type="Pfam" id="PF23411">
    <property type="entry name" value="Beta-prop_Vps41"/>
    <property type="match status" value="1"/>
</dbReference>
<evidence type="ECO:0000256" key="5">
    <source>
        <dbReference type="PROSITE-ProRule" id="PRU01006"/>
    </source>
</evidence>
<feature type="domain" description="Vps41 beta-propeller" evidence="7">
    <location>
        <begin position="156"/>
        <end position="497"/>
    </location>
</feature>
<dbReference type="FunCoup" id="A0A1Y2G228">
    <property type="interactions" value="277"/>
</dbReference>
<dbReference type="PANTHER" id="PTHR12616:SF1">
    <property type="entry name" value="VACUOLAR PROTEIN SORTING-ASSOCIATED PROTEIN 41 HOMOLOG"/>
    <property type="match status" value="1"/>
</dbReference>
<keyword evidence="2 4" id="KW-0813">Transport</keyword>
<dbReference type="PIRSF" id="PIRSF028921">
    <property type="entry name" value="VPS41"/>
    <property type="match status" value="1"/>
</dbReference>
<dbReference type="InterPro" id="IPR011990">
    <property type="entry name" value="TPR-like_helical_dom_sf"/>
</dbReference>
<dbReference type="InterPro" id="IPR016902">
    <property type="entry name" value="Vps41"/>
</dbReference>
<dbReference type="EMBL" id="MCGR01000003">
    <property type="protein sequence ID" value="ORY90935.1"/>
    <property type="molecule type" value="Genomic_DNA"/>
</dbReference>
<dbReference type="Pfam" id="PF23556">
    <property type="entry name" value="TPR_Vps41"/>
    <property type="match status" value="1"/>
</dbReference>
<dbReference type="FunFam" id="1.25.40.10:FF:000350">
    <property type="entry name" value="Vacuolar protein sorting-associated protein 41 homolog"/>
    <property type="match status" value="1"/>
</dbReference>
<evidence type="ECO:0000256" key="1">
    <source>
        <dbReference type="ARBA" id="ARBA00009582"/>
    </source>
</evidence>
<feature type="compositionally biased region" description="Polar residues" evidence="6">
    <location>
        <begin position="92"/>
        <end position="107"/>
    </location>
</feature>
<comment type="similarity">
    <text evidence="1 4">Belongs to the VPS41 family.</text>
</comment>
<dbReference type="InParanoid" id="A0A1Y2G228"/>
<evidence type="ECO:0000256" key="4">
    <source>
        <dbReference type="PIRNR" id="PIRNR028921"/>
    </source>
</evidence>
<dbReference type="GO" id="GO:0006623">
    <property type="term" value="P:protein targeting to vacuole"/>
    <property type="evidence" value="ECO:0007669"/>
    <property type="project" value="InterPro"/>
</dbReference>
<evidence type="ECO:0000256" key="6">
    <source>
        <dbReference type="SAM" id="MobiDB-lite"/>
    </source>
</evidence>
<sequence>MVPSPTGSIHSLSAEPTQAQPLPSTSTSNSPTTLASLGNIPPIPSTSGLHHVNEKGSTQGKHVPLDDTQDEPDEEPEAHDAQDQDEEEDLSDGSSDQVEQSRPQSPSGLVDLGEPETPPPDPGEAAEGRGTDEEGDSDEEDSDDDDDDEEEEEPTLKYSRLGGGTTEILVKDSASALAVSTQYIALGTHNGAIFILDFQGNIVKRFRPHAAMINDLSIDGASEFVASASMDGKVAIQSLTNASEAYIFDLRRPMRCVALEPNFGKRSTRQFVSGGMAGNLILHEKGWLGHKEVTLHSGEGPIWATEWRGTLIAWANDAGVRIYDTSSSQRITYISRAEDSPRADLFKCTLHWQNDNTLLIAWADYIKVAVVKEREGKRGQLGVGLHQTELYVEVTAVFQVDCMISGIAPHGDSYLILAYMTEDLYDNEATENRDEQRRKAGSRPELRIISKDGEELSSDAISLRNYDRFQCRDYSLCPAPTDDSFYVISPQDIVVAKPRDEADHIAWLIEQRMYEDALIALEHSGLSGSGAASNFDVTEVGKKYLEFLVDDGQYAKAAETCPKILGINAKLWEDWVFLFADKGEIKTIIPFVPTHDPQLSRLVYEMILAHFLRHDHDALLRTIKAWPHDIYDVAAVILAIEGQIERKPNSTVLMESVAELYILNRQPGKALPYFLKLRRPGVFTLIREHNLFTDVQDQALLLIEFDQDIQLQRSRESSAATGGKEKKLAKPLARHGTAIDLLVDHTHSIPIPRVVSQLQSHRQYLFLYLDALFDKDPHLAFDYSDLQVDLYAEYDANKLMDFLRASNYYSLERAYKICDARDLVPEMVFLLGRMGDNKRALNLIIERLGDVQRAIEFAKEQNDNDLWEDLLKYSETKPRFIRGLLENVGAEIDPIRLIRRIKNGLEIPGLKMALIKILQDFNLQISLMEGCKTILYSDCRMLALQLHDGQTNGVLWTGETTDKTTGEVIFPQLSGQPTPPTLPFGVHYLCHHTYSSTSLYPNLELPPSITQRDNLLAASLLAQEDGGVGLFQGGGARSKAMNAKMRFVADLRSREANRGRRADEGGCPDCGKAVRV</sequence>
<dbReference type="PROSITE" id="PS50236">
    <property type="entry name" value="CHCR"/>
    <property type="match status" value="1"/>
</dbReference>
<proteinExistence type="inferred from homology"/>
<evidence type="ECO:0000259" key="7">
    <source>
        <dbReference type="Pfam" id="PF23411"/>
    </source>
</evidence>
<dbReference type="GO" id="GO:0034058">
    <property type="term" value="P:endosomal vesicle fusion"/>
    <property type="evidence" value="ECO:0007669"/>
    <property type="project" value="UniProtKB-UniRule"/>
</dbReference>
<dbReference type="FunFam" id="2.130.10.10:FF:000932">
    <property type="entry name" value="Related to Vacuolar assembly protein VPS41"/>
    <property type="match status" value="1"/>
</dbReference>
<reference evidence="8 9" key="1">
    <citation type="submission" date="2016-07" db="EMBL/GenBank/DDBJ databases">
        <title>Pervasive Adenine N6-methylation of Active Genes in Fungi.</title>
        <authorList>
            <consortium name="DOE Joint Genome Institute"/>
            <person name="Mondo S.J."/>
            <person name="Dannebaum R.O."/>
            <person name="Kuo R.C."/>
            <person name="Labutti K."/>
            <person name="Haridas S."/>
            <person name="Kuo A."/>
            <person name="Salamov A."/>
            <person name="Ahrendt S.R."/>
            <person name="Lipzen A."/>
            <person name="Sullivan W."/>
            <person name="Andreopoulos W.B."/>
            <person name="Clum A."/>
            <person name="Lindquist E."/>
            <person name="Daum C."/>
            <person name="Ramamoorthy G.K."/>
            <person name="Gryganskyi A."/>
            <person name="Culley D."/>
            <person name="Magnuson J.K."/>
            <person name="James T.Y."/>
            <person name="O'Malley M.A."/>
            <person name="Stajich J.E."/>
            <person name="Spatafora J.W."/>
            <person name="Visel A."/>
            <person name="Grigoriev I.V."/>
        </authorList>
    </citation>
    <scope>NUCLEOTIDE SEQUENCE [LARGE SCALE GENOMIC DNA]</scope>
    <source>
        <strain evidence="8 9">62-1032</strain>
    </source>
</reference>
<evidence type="ECO:0000313" key="8">
    <source>
        <dbReference type="EMBL" id="ORY90935.1"/>
    </source>
</evidence>
<feature type="compositionally biased region" description="Acidic residues" evidence="6">
    <location>
        <begin position="67"/>
        <end position="91"/>
    </location>
</feature>
<keyword evidence="3 4" id="KW-0653">Protein transport</keyword>
<dbReference type="Gene3D" id="2.130.10.10">
    <property type="entry name" value="YVTN repeat-like/Quinoprotein amine dehydrogenase"/>
    <property type="match status" value="1"/>
</dbReference>
<dbReference type="SUPFAM" id="SSF50978">
    <property type="entry name" value="WD40 repeat-like"/>
    <property type="match status" value="1"/>
</dbReference>
<dbReference type="InterPro" id="IPR015943">
    <property type="entry name" value="WD40/YVTN_repeat-like_dom_sf"/>
</dbReference>
<gene>
    <name evidence="8" type="ORF">BCR35DRAFT_275010</name>
</gene>
<dbReference type="AlphaFoldDB" id="A0A1Y2G228"/>
<feature type="repeat" description="CHCR" evidence="5">
    <location>
        <begin position="739"/>
        <end position="883"/>
    </location>
</feature>
<dbReference type="InterPro" id="IPR016024">
    <property type="entry name" value="ARM-type_fold"/>
</dbReference>
<accession>A0A1Y2G228</accession>
<dbReference type="GO" id="GO:0016236">
    <property type="term" value="P:macroautophagy"/>
    <property type="evidence" value="ECO:0007669"/>
    <property type="project" value="TreeGrafter"/>
</dbReference>
<comment type="function">
    <text evidence="4">Required for vacuolar assembly and vacuolar traffic.</text>
</comment>
<evidence type="ECO:0000256" key="3">
    <source>
        <dbReference type="ARBA" id="ARBA00022927"/>
    </source>
</evidence>
<comment type="subcellular location">
    <subcellularLocation>
        <location evidence="4">Vacuole</location>
    </subcellularLocation>
</comment>
<keyword evidence="9" id="KW-1185">Reference proteome</keyword>
<dbReference type="SMART" id="SM00299">
    <property type="entry name" value="CLH"/>
    <property type="match status" value="1"/>
</dbReference>